<comment type="caution">
    <text evidence="2">The sequence shown here is derived from an EMBL/GenBank/DDBJ whole genome shotgun (WGS) entry which is preliminary data.</text>
</comment>
<dbReference type="Proteomes" id="UP000245412">
    <property type="component" value="Unassembled WGS sequence"/>
</dbReference>
<dbReference type="GO" id="GO:0005886">
    <property type="term" value="C:plasma membrane"/>
    <property type="evidence" value="ECO:0007669"/>
    <property type="project" value="TreeGrafter"/>
</dbReference>
<dbReference type="CDD" id="cd06259">
    <property type="entry name" value="YdcF-like"/>
    <property type="match status" value="1"/>
</dbReference>
<gene>
    <name evidence="2" type="ORF">C7383_103380</name>
</gene>
<feature type="domain" description="DUF218" evidence="1">
    <location>
        <begin position="45"/>
        <end position="185"/>
    </location>
</feature>
<sequence length="224" mass="25282">MFTIFERGISTVAFYDAITEFIFIEDRPQKSDIIFIPGSDYGCLAAHAAALYREGLAPYVMPSGKYSILSNGFCLPQDSSKYLDNKENLDSIQTECDYLSAVLMQNGVPASAVLPEPEASYTYENAIFSRRLLDKLGITIHTAILSCQAYHARRCLLYYQLLFPEVRFCVSPVITRRISRDNWFLDPDKIDKVLGEMERCGNQFHNILKEMLPSEGTGMGGRES</sequence>
<dbReference type="PANTHER" id="PTHR30336:SF4">
    <property type="entry name" value="ENVELOPE BIOGENESIS FACTOR ELYC"/>
    <property type="match status" value="1"/>
</dbReference>
<proteinExistence type="predicted"/>
<dbReference type="InterPro" id="IPR014729">
    <property type="entry name" value="Rossmann-like_a/b/a_fold"/>
</dbReference>
<dbReference type="GO" id="GO:0000270">
    <property type="term" value="P:peptidoglycan metabolic process"/>
    <property type="evidence" value="ECO:0007669"/>
    <property type="project" value="TreeGrafter"/>
</dbReference>
<protein>
    <submittedName>
        <fullName evidence="2">DUF218 domain-containing protein</fullName>
    </submittedName>
</protein>
<dbReference type="RefSeq" id="WP_109625629.1">
    <property type="nucleotide sequence ID" value="NZ_JANKBJ010000006.1"/>
</dbReference>
<name>A0AB73T7H3_9FIRM</name>
<accession>A0AB73T7H3</accession>
<organism evidence="2 3">
    <name type="scientific">Murimonas intestini</name>
    <dbReference type="NCBI Taxonomy" id="1337051"/>
    <lineage>
        <taxon>Bacteria</taxon>
        <taxon>Bacillati</taxon>
        <taxon>Bacillota</taxon>
        <taxon>Clostridia</taxon>
        <taxon>Lachnospirales</taxon>
        <taxon>Lachnospiraceae</taxon>
        <taxon>Murimonas</taxon>
    </lineage>
</organism>
<evidence type="ECO:0000313" key="2">
    <source>
        <dbReference type="EMBL" id="PWJ77534.1"/>
    </source>
</evidence>
<dbReference type="EMBL" id="QGGY01000003">
    <property type="protein sequence ID" value="PWJ77534.1"/>
    <property type="molecule type" value="Genomic_DNA"/>
</dbReference>
<dbReference type="Gene3D" id="3.40.50.620">
    <property type="entry name" value="HUPs"/>
    <property type="match status" value="1"/>
</dbReference>
<keyword evidence="3" id="KW-1185">Reference proteome</keyword>
<dbReference type="InterPro" id="IPR051599">
    <property type="entry name" value="Cell_Envelope_Assoc"/>
</dbReference>
<dbReference type="InterPro" id="IPR003848">
    <property type="entry name" value="DUF218"/>
</dbReference>
<evidence type="ECO:0000259" key="1">
    <source>
        <dbReference type="Pfam" id="PF02698"/>
    </source>
</evidence>
<dbReference type="PANTHER" id="PTHR30336">
    <property type="entry name" value="INNER MEMBRANE PROTEIN, PROBABLE PERMEASE"/>
    <property type="match status" value="1"/>
</dbReference>
<dbReference type="Pfam" id="PF02698">
    <property type="entry name" value="DUF218"/>
    <property type="match status" value="1"/>
</dbReference>
<dbReference type="GO" id="GO:0043164">
    <property type="term" value="P:Gram-negative-bacterium-type cell wall biogenesis"/>
    <property type="evidence" value="ECO:0007669"/>
    <property type="project" value="TreeGrafter"/>
</dbReference>
<dbReference type="AlphaFoldDB" id="A0AB73T7H3"/>
<evidence type="ECO:0000313" key="3">
    <source>
        <dbReference type="Proteomes" id="UP000245412"/>
    </source>
</evidence>
<reference evidence="2 3" key="1">
    <citation type="submission" date="2018-05" db="EMBL/GenBank/DDBJ databases">
        <authorList>
            <person name="Goeker M."/>
            <person name="Huntemann M."/>
            <person name="Clum A."/>
            <person name="Pillay M."/>
            <person name="Palaniappan K."/>
            <person name="Varghese N."/>
            <person name="Mikhailova N."/>
            <person name="Stamatis D."/>
            <person name="Reddy T."/>
            <person name="Daum C."/>
            <person name="Shapiro N."/>
            <person name="Ivanova N."/>
            <person name="Kyrpides N."/>
            <person name="Woyke T."/>
        </authorList>
    </citation>
    <scope>NUCLEOTIDE SEQUENCE [LARGE SCALE GENOMIC DNA]</scope>
    <source>
        <strain evidence="2 3">DSM 26524</strain>
    </source>
</reference>